<dbReference type="Proteomes" id="UP001222325">
    <property type="component" value="Unassembled WGS sequence"/>
</dbReference>
<reference evidence="2" key="1">
    <citation type="submission" date="2023-03" db="EMBL/GenBank/DDBJ databases">
        <title>Massive genome expansion in bonnet fungi (Mycena s.s.) driven by repeated elements and novel gene families across ecological guilds.</title>
        <authorList>
            <consortium name="Lawrence Berkeley National Laboratory"/>
            <person name="Harder C.B."/>
            <person name="Miyauchi S."/>
            <person name="Viragh M."/>
            <person name="Kuo A."/>
            <person name="Thoen E."/>
            <person name="Andreopoulos B."/>
            <person name="Lu D."/>
            <person name="Skrede I."/>
            <person name="Drula E."/>
            <person name="Henrissat B."/>
            <person name="Morin E."/>
            <person name="Kohler A."/>
            <person name="Barry K."/>
            <person name="LaButti K."/>
            <person name="Morin E."/>
            <person name="Salamov A."/>
            <person name="Lipzen A."/>
            <person name="Mereny Z."/>
            <person name="Hegedus B."/>
            <person name="Baldrian P."/>
            <person name="Stursova M."/>
            <person name="Weitz H."/>
            <person name="Taylor A."/>
            <person name="Grigoriev I.V."/>
            <person name="Nagy L.G."/>
            <person name="Martin F."/>
            <person name="Kauserud H."/>
        </authorList>
    </citation>
    <scope>NUCLEOTIDE SEQUENCE</scope>
    <source>
        <strain evidence="2">CBHHK173m</strain>
    </source>
</reference>
<dbReference type="EMBL" id="JARJCN010000045">
    <property type="protein sequence ID" value="KAJ7082456.1"/>
    <property type="molecule type" value="Genomic_DNA"/>
</dbReference>
<proteinExistence type="predicted"/>
<comment type="caution">
    <text evidence="2">The sequence shown here is derived from an EMBL/GenBank/DDBJ whole genome shotgun (WGS) entry which is preliminary data.</text>
</comment>
<sequence length="404" mass="44210">MAPLASQIDLFLTLHAEITATLDDPEHRPTTPDASAIKRLREALPIFPPQKRAKVDSPSQPKSKGRKRTKPDELDEAADERILSLLPDDVPPPLPPQDLVALFLQPPLLQNREEEDAFLVNLIPGFSSPDSGWPDFLRTQGLGSTQTVTIASAAATAAAKVPGAPQTLIAAETTIAKYVNSGLTYNYAMSRIILLETLASHSQWDAMTNIEKGDHNRAFFIEQHPHLFDATLTRHACLKMIRKDGKHHAALQTFIKTNREPLIRARNQLAAFYRAFGLPAVIHPSTSLETLGRHTPTLSRVGARLESVLDQRPDLRAAITARAASQTAVLRDFLRALAVPEAKDPVREFITDFTPPGTYRYSREAPSNESARVPIRGAPAVADDVAHDAPRALVPGAVHVPHVP</sequence>
<gene>
    <name evidence="2" type="ORF">B0H15DRAFT_952540</name>
</gene>
<organism evidence="2 3">
    <name type="scientific">Mycena belliarum</name>
    <dbReference type="NCBI Taxonomy" id="1033014"/>
    <lineage>
        <taxon>Eukaryota</taxon>
        <taxon>Fungi</taxon>
        <taxon>Dikarya</taxon>
        <taxon>Basidiomycota</taxon>
        <taxon>Agaricomycotina</taxon>
        <taxon>Agaricomycetes</taxon>
        <taxon>Agaricomycetidae</taxon>
        <taxon>Agaricales</taxon>
        <taxon>Marasmiineae</taxon>
        <taxon>Mycenaceae</taxon>
        <taxon>Mycena</taxon>
    </lineage>
</organism>
<evidence type="ECO:0000256" key="1">
    <source>
        <dbReference type="SAM" id="MobiDB-lite"/>
    </source>
</evidence>
<evidence type="ECO:0000313" key="3">
    <source>
        <dbReference type="Proteomes" id="UP001222325"/>
    </source>
</evidence>
<keyword evidence="3" id="KW-1185">Reference proteome</keyword>
<feature type="region of interest" description="Disordered" evidence="1">
    <location>
        <begin position="22"/>
        <end position="75"/>
    </location>
</feature>
<evidence type="ECO:0000313" key="2">
    <source>
        <dbReference type="EMBL" id="KAJ7082456.1"/>
    </source>
</evidence>
<protein>
    <submittedName>
        <fullName evidence="2">Uncharacterized protein</fullName>
    </submittedName>
</protein>
<dbReference type="AlphaFoldDB" id="A0AAD6XN10"/>
<accession>A0AAD6XN10</accession>
<name>A0AAD6XN10_9AGAR</name>